<dbReference type="Pfam" id="PF00023">
    <property type="entry name" value="Ank"/>
    <property type="match status" value="1"/>
</dbReference>
<feature type="region of interest" description="Disordered" evidence="10">
    <location>
        <begin position="1930"/>
        <end position="1949"/>
    </location>
</feature>
<dbReference type="GO" id="GO:0016182">
    <property type="term" value="P:synaptic vesicle budding from endosome"/>
    <property type="evidence" value="ECO:0007669"/>
    <property type="project" value="TreeGrafter"/>
</dbReference>
<evidence type="ECO:0000256" key="6">
    <source>
        <dbReference type="ARBA" id="ARBA00022737"/>
    </source>
</evidence>
<dbReference type="SUPFAM" id="SSF48403">
    <property type="entry name" value="Ankyrin repeat"/>
    <property type="match status" value="2"/>
</dbReference>
<dbReference type="PROSITE" id="PS50088">
    <property type="entry name" value="ANK_REPEAT"/>
    <property type="match status" value="4"/>
</dbReference>
<dbReference type="InterPro" id="IPR036770">
    <property type="entry name" value="Ankyrin_rpt-contain_sf"/>
</dbReference>
<dbReference type="GO" id="GO:0098830">
    <property type="term" value="C:presynaptic endosome"/>
    <property type="evidence" value="ECO:0007669"/>
    <property type="project" value="TreeGrafter"/>
</dbReference>
<comment type="cofactor">
    <cofactor evidence="1">
        <name>Mg(2+)</name>
        <dbReference type="ChEBI" id="CHEBI:18420"/>
    </cofactor>
</comment>
<dbReference type="GO" id="GO:0048490">
    <property type="term" value="P:anterograde synaptic vesicle transport"/>
    <property type="evidence" value="ECO:0007669"/>
    <property type="project" value="TreeGrafter"/>
</dbReference>
<comment type="similarity">
    <text evidence="3">Belongs to the adaptor complexes large subunit family.</text>
</comment>
<dbReference type="GO" id="GO:0030123">
    <property type="term" value="C:AP-3 adaptor complex"/>
    <property type="evidence" value="ECO:0007669"/>
    <property type="project" value="InterPro"/>
</dbReference>
<dbReference type="InterPro" id="IPR027417">
    <property type="entry name" value="P-loop_NTPase"/>
</dbReference>
<dbReference type="Gene3D" id="3.40.50.300">
    <property type="entry name" value="P-loop containing nucleotide triphosphate hydrolases"/>
    <property type="match status" value="1"/>
</dbReference>
<dbReference type="SUPFAM" id="SSF52540">
    <property type="entry name" value="P-loop containing nucleoside triphosphate hydrolases"/>
    <property type="match status" value="1"/>
</dbReference>
<dbReference type="InterPro" id="IPR008271">
    <property type="entry name" value="Ser/Thr_kinase_AS"/>
</dbReference>
<dbReference type="Pfam" id="PF20721">
    <property type="entry name" value="C19orf12"/>
    <property type="match status" value="1"/>
</dbReference>
<dbReference type="GO" id="GO:0005525">
    <property type="term" value="F:GTP binding"/>
    <property type="evidence" value="ECO:0007669"/>
    <property type="project" value="UniProtKB-KW"/>
</dbReference>
<dbReference type="FunFam" id="3.80.10.10:FF:000484">
    <property type="entry name" value="Leucine-rich repeat kinase, isoform C"/>
    <property type="match status" value="1"/>
</dbReference>
<evidence type="ECO:0000256" key="4">
    <source>
        <dbReference type="ARBA" id="ARBA00022448"/>
    </source>
</evidence>
<dbReference type="SMART" id="SM01354">
    <property type="entry name" value="BLVR"/>
    <property type="match status" value="1"/>
</dbReference>
<evidence type="ECO:0000256" key="8">
    <source>
        <dbReference type="ARBA" id="ARBA00022927"/>
    </source>
</evidence>
<dbReference type="VEuPathDB" id="VectorBase:AALB20_037436"/>
<dbReference type="STRING" id="7167.A0A182FA03"/>
<keyword evidence="12" id="KW-1185">Reference proteome</keyword>
<dbReference type="InterPro" id="IPR033369">
    <property type="entry name" value="C19orf12"/>
</dbReference>
<dbReference type="InterPro" id="IPR010474">
    <property type="entry name" value="AP3D_dom_metazoa"/>
</dbReference>
<keyword evidence="5" id="KW-0433">Leucine-rich repeat</keyword>
<feature type="compositionally biased region" description="Basic residues" evidence="10">
    <location>
        <begin position="771"/>
        <end position="783"/>
    </location>
</feature>
<evidence type="ECO:0000313" key="11">
    <source>
        <dbReference type="EnsemblMetazoa" id="AALB003331-PA"/>
    </source>
</evidence>
<dbReference type="InterPro" id="IPR001611">
    <property type="entry name" value="Leu-rich_rpt"/>
</dbReference>
<dbReference type="InterPro" id="IPR017105">
    <property type="entry name" value="AP3_complex_dsu"/>
</dbReference>
<keyword evidence="9" id="KW-0472">Membrane</keyword>
<feature type="compositionally biased region" description="Gly residues" evidence="10">
    <location>
        <begin position="2833"/>
        <end position="2843"/>
    </location>
</feature>
<feature type="region of interest" description="Disordered" evidence="10">
    <location>
        <begin position="560"/>
        <end position="587"/>
    </location>
</feature>
<dbReference type="PROSITE" id="PS51450">
    <property type="entry name" value="LRR"/>
    <property type="match status" value="6"/>
</dbReference>
<dbReference type="InterPro" id="IPR002553">
    <property type="entry name" value="Clathrin/coatomer_adapt-like_N"/>
</dbReference>
<keyword evidence="4" id="KW-0813">Transport</keyword>
<dbReference type="Pfam" id="PF23748">
    <property type="entry name" value="Beta-prop_LRRK2"/>
    <property type="match status" value="1"/>
</dbReference>
<dbReference type="GO" id="GO:0005524">
    <property type="term" value="F:ATP binding"/>
    <property type="evidence" value="ECO:0007669"/>
    <property type="project" value="InterPro"/>
</dbReference>
<keyword evidence="8" id="KW-0653">Protein transport</keyword>
<proteinExistence type="inferred from homology"/>
<accession>A0A182FA03</accession>
<dbReference type="Pfam" id="PF01602">
    <property type="entry name" value="Adaptin_N"/>
    <property type="match status" value="2"/>
</dbReference>
<dbReference type="PROSITE" id="PS00108">
    <property type="entry name" value="PROTEIN_KINASE_ST"/>
    <property type="match status" value="1"/>
</dbReference>
<feature type="region of interest" description="Disordered" evidence="10">
    <location>
        <begin position="3691"/>
        <end position="3723"/>
    </location>
</feature>
<dbReference type="Proteomes" id="UP000069272">
    <property type="component" value="Chromosome X"/>
</dbReference>
<dbReference type="GO" id="GO:0043195">
    <property type="term" value="C:terminal bouton"/>
    <property type="evidence" value="ECO:0007669"/>
    <property type="project" value="TreeGrafter"/>
</dbReference>
<dbReference type="Pfam" id="PF00069">
    <property type="entry name" value="Pkinase"/>
    <property type="match status" value="1"/>
</dbReference>
<evidence type="ECO:0000256" key="3">
    <source>
        <dbReference type="ARBA" id="ARBA00006613"/>
    </source>
</evidence>
<dbReference type="Gene3D" id="1.25.40.20">
    <property type="entry name" value="Ankyrin repeat-containing domain"/>
    <property type="match status" value="3"/>
</dbReference>
<dbReference type="Pfam" id="PF08477">
    <property type="entry name" value="Roc"/>
    <property type="match status" value="1"/>
</dbReference>
<dbReference type="SUPFAM" id="SSF56112">
    <property type="entry name" value="Protein kinase-like (PK-like)"/>
    <property type="match status" value="1"/>
</dbReference>
<feature type="region of interest" description="Disordered" evidence="10">
    <location>
        <begin position="2795"/>
        <end position="2887"/>
    </location>
</feature>
<dbReference type="Pfam" id="PF12796">
    <property type="entry name" value="Ank_2"/>
    <property type="match status" value="2"/>
</dbReference>
<dbReference type="FunFam" id="1.25.10.10:FF:001926">
    <property type="entry name" value="Uncharacterized protein"/>
    <property type="match status" value="1"/>
</dbReference>
<dbReference type="SMART" id="SM00369">
    <property type="entry name" value="LRR_TYP"/>
    <property type="match status" value="8"/>
</dbReference>
<dbReference type="InterPro" id="IPR002110">
    <property type="entry name" value="Ankyrin_rpt"/>
</dbReference>
<reference evidence="11" key="2">
    <citation type="submission" date="2022-08" db="UniProtKB">
        <authorList>
            <consortium name="EnsemblMetazoa"/>
        </authorList>
    </citation>
    <scope>IDENTIFICATION</scope>
    <source>
        <strain evidence="11">STECLA/ALBI9_A</strain>
    </source>
</reference>
<evidence type="ECO:0000313" key="12">
    <source>
        <dbReference type="Proteomes" id="UP000069272"/>
    </source>
</evidence>
<evidence type="ECO:0000256" key="1">
    <source>
        <dbReference type="ARBA" id="ARBA00001946"/>
    </source>
</evidence>
<protein>
    <submittedName>
        <fullName evidence="11">Uncharacterized protein</fullName>
    </submittedName>
</protein>
<dbReference type="GO" id="GO:0006896">
    <property type="term" value="P:Golgi to vacuole transport"/>
    <property type="evidence" value="ECO:0007669"/>
    <property type="project" value="TreeGrafter"/>
</dbReference>
<dbReference type="InterPro" id="IPR000719">
    <property type="entry name" value="Prot_kinase_dom"/>
</dbReference>
<dbReference type="InterPro" id="IPR020859">
    <property type="entry name" value="ROC"/>
</dbReference>
<dbReference type="GO" id="GO:0006623">
    <property type="term" value="P:protein targeting to vacuole"/>
    <property type="evidence" value="ECO:0007669"/>
    <property type="project" value="TreeGrafter"/>
</dbReference>
<dbReference type="InterPro" id="IPR011047">
    <property type="entry name" value="Quinoprotein_ADH-like_sf"/>
</dbReference>
<name>A0A182FA03_ANOAL</name>
<dbReference type="SUPFAM" id="SSF50998">
    <property type="entry name" value="Quinoprotein alcohol dehydrogenase-like"/>
    <property type="match status" value="1"/>
</dbReference>
<dbReference type="SMART" id="SM00220">
    <property type="entry name" value="S_TKc"/>
    <property type="match status" value="1"/>
</dbReference>
<dbReference type="SMART" id="SM00364">
    <property type="entry name" value="LRR_BAC"/>
    <property type="match status" value="8"/>
</dbReference>
<dbReference type="EnsemblMetazoa" id="AALB003331-RA">
    <property type="protein sequence ID" value="AALB003331-PA"/>
    <property type="gene ID" value="AALB003331"/>
</dbReference>
<comment type="subcellular location">
    <subcellularLocation>
        <location evidence="2">Endomembrane system</location>
    </subcellularLocation>
</comment>
<keyword evidence="7" id="KW-0547">Nucleotide-binding</keyword>
<dbReference type="Pfam" id="PF06375">
    <property type="entry name" value="AP3D1"/>
    <property type="match status" value="1"/>
</dbReference>
<dbReference type="InterPro" id="IPR011989">
    <property type="entry name" value="ARM-like"/>
</dbReference>
<dbReference type="GO" id="GO:0048499">
    <property type="term" value="P:synaptic vesicle membrane organization"/>
    <property type="evidence" value="ECO:0007669"/>
    <property type="project" value="TreeGrafter"/>
</dbReference>
<feature type="compositionally biased region" description="Low complexity" evidence="10">
    <location>
        <begin position="2802"/>
        <end position="2814"/>
    </location>
</feature>
<feature type="region of interest" description="Disordered" evidence="10">
    <location>
        <begin position="746"/>
        <end position="800"/>
    </location>
</feature>
<feature type="compositionally biased region" description="Basic and acidic residues" evidence="10">
    <location>
        <begin position="746"/>
        <end position="758"/>
    </location>
</feature>
<dbReference type="VEuPathDB" id="VectorBase:AALB003331"/>
<dbReference type="Pfam" id="PF13855">
    <property type="entry name" value="LRR_8"/>
    <property type="match status" value="2"/>
</dbReference>
<feature type="compositionally biased region" description="Polar residues" evidence="10">
    <location>
        <begin position="1932"/>
        <end position="1944"/>
    </location>
</feature>
<dbReference type="FunFam" id="3.40.50.300:FF:001518">
    <property type="entry name" value="Leucine-rich repeat kinase, isoform C"/>
    <property type="match status" value="1"/>
</dbReference>
<dbReference type="PANTHER" id="PTHR22781">
    <property type="entry name" value="DELTA ADAPTIN-RELATED"/>
    <property type="match status" value="1"/>
</dbReference>
<dbReference type="Gene3D" id="1.25.10.10">
    <property type="entry name" value="Leucine-rich Repeat Variant"/>
    <property type="match status" value="2"/>
</dbReference>
<dbReference type="VEuPathDB" id="VectorBase:AALB20_027434"/>
<reference evidence="11 12" key="1">
    <citation type="journal article" date="2017" name="G3 (Bethesda)">
        <title>The Physical Genome Mapping of Anopheles albimanus Corrected Scaffold Misassemblies and Identified Interarm Rearrangements in Genus Anopheles.</title>
        <authorList>
            <person name="Artemov G.N."/>
            <person name="Peery A.N."/>
            <person name="Jiang X."/>
            <person name="Tu Z."/>
            <person name="Stegniy V.N."/>
            <person name="Sharakhova M.V."/>
            <person name="Sharakhov I.V."/>
        </authorList>
    </citation>
    <scope>NUCLEOTIDE SEQUENCE [LARGE SCALE GENOMIC DNA]</scope>
    <source>
        <strain evidence="11 12">ALBI9_A</strain>
    </source>
</reference>
<dbReference type="GO" id="GO:0009966">
    <property type="term" value="P:regulation of signal transduction"/>
    <property type="evidence" value="ECO:0007669"/>
    <property type="project" value="UniProtKB-ARBA"/>
</dbReference>
<dbReference type="Gene3D" id="1.10.510.10">
    <property type="entry name" value="Transferase(Phosphotransferase) domain 1"/>
    <property type="match status" value="1"/>
</dbReference>
<evidence type="ECO:0000256" key="7">
    <source>
        <dbReference type="ARBA" id="ARBA00022741"/>
    </source>
</evidence>
<dbReference type="PANTHER" id="PTHR22781:SF12">
    <property type="entry name" value="AP-3 COMPLEX SUBUNIT DELTA-1"/>
    <property type="match status" value="1"/>
</dbReference>
<dbReference type="SMART" id="SM00248">
    <property type="entry name" value="ANK"/>
    <property type="match status" value="8"/>
</dbReference>
<dbReference type="SUPFAM" id="SSF52058">
    <property type="entry name" value="L domain-like"/>
    <property type="match status" value="1"/>
</dbReference>
<dbReference type="PROSITE" id="PS50011">
    <property type="entry name" value="PROTEIN_KINASE_DOM"/>
    <property type="match status" value="1"/>
</dbReference>
<dbReference type="VEuPathDB" id="VectorBase:AALB20_030770"/>
<dbReference type="InterPro" id="IPR056602">
    <property type="entry name" value="Beta-prop_LRRK2"/>
</dbReference>
<dbReference type="InterPro" id="IPR003591">
    <property type="entry name" value="Leu-rich_rpt_typical-subtyp"/>
</dbReference>
<feature type="compositionally biased region" description="Polar residues" evidence="10">
    <location>
        <begin position="3697"/>
        <end position="3711"/>
    </location>
</feature>
<dbReference type="Gene3D" id="3.80.10.10">
    <property type="entry name" value="Ribonuclease Inhibitor"/>
    <property type="match status" value="3"/>
</dbReference>
<evidence type="ECO:0000256" key="5">
    <source>
        <dbReference type="ARBA" id="ARBA00022614"/>
    </source>
</evidence>
<dbReference type="InterPro" id="IPR016024">
    <property type="entry name" value="ARM-type_fold"/>
</dbReference>
<organism evidence="11 12">
    <name type="scientific">Anopheles albimanus</name>
    <name type="common">New world malaria mosquito</name>
    <dbReference type="NCBI Taxonomy" id="7167"/>
    <lineage>
        <taxon>Eukaryota</taxon>
        <taxon>Metazoa</taxon>
        <taxon>Ecdysozoa</taxon>
        <taxon>Arthropoda</taxon>
        <taxon>Hexapoda</taxon>
        <taxon>Insecta</taxon>
        <taxon>Pterygota</taxon>
        <taxon>Neoptera</taxon>
        <taxon>Endopterygota</taxon>
        <taxon>Diptera</taxon>
        <taxon>Nematocera</taxon>
        <taxon>Culicoidea</taxon>
        <taxon>Culicidae</taxon>
        <taxon>Anophelinae</taxon>
        <taxon>Anopheles</taxon>
    </lineage>
</organism>
<dbReference type="PROSITE" id="PS50297">
    <property type="entry name" value="ANK_REP_REGION"/>
    <property type="match status" value="4"/>
</dbReference>
<feature type="region of interest" description="Disordered" evidence="10">
    <location>
        <begin position="3366"/>
        <end position="3396"/>
    </location>
</feature>
<evidence type="ECO:0000256" key="9">
    <source>
        <dbReference type="ARBA" id="ARBA00023136"/>
    </source>
</evidence>
<sequence length="3749" mass="410028">MALKKVKGNFERMFDKNLTDLVRGIRNNKDNEAKYIAQCIEEIKQELRQDNINVKSNAVAKLTYLQMCGYDISWAGFNIIEVMSSNRFTCKRIGYLAASQCFHPDSELLMLTTNMIRKDLSSTNQYDAGVALSGLSCFISTDLSRDLANDIMTLMSSTRPYLRMKAVLMMYKVFLRYPEALRPAFPKLKEKLEDPDPSVQSAAVNVICELARKNPKNYLSLAPIFFKLMTTSTNNWMLIKIIKLVGFAADPSDFTNFNQCSVYLRVRLLKYLGLLAMSKILKTHPKSVQTHKDLILACLDDKDESIRLRALDLLYGMVSKKNLMEIVRRLLGHMERAEGSSYRDELLFKVIEICSQGSYQYVTNFEWYLTVLVELILLESGSKHGQLIAAQLLDVAIRVQAVRSFAVNEMATLLASYPVSSVPNGTMHEVLYAAAWIVGEFGSCLTKPEQTLAVLLQPRPVPGHILAVYVQNALKLFAYLAGRDSDDVSALRAHCDTFLAGLPAFLSSADIEVQERASSTFILVQLLREQLDEGNSTAPLIIECQTANIIGDFTSCTDRRDSGSNQANDTKLMLDGEDEPAGGAGQSAPVGLPLRAQQLVNEICELFRCELNPVAPKAQRKVQLPDGLDLDVWINTPPASASADGSSSADGASSEDEKKLFPIFLGDNGRQGVDTNGDGRSSSYKRIECTKEELEKMREARLLEQTNNPNYLKTTKKGNGTKESYADIPIAEIALDVPLQIHSTKRSERYLMQDRRTGDVGGGSSKGSKSSGKKAKKRGKKGKRYSEESDSESDDPKPLHIVNTVIELPEGAILSDSEDKNNEDPNDPHRALDIDLDAMPINTRQLLDAVGTLTDRESMRVTMKSSAKGAAIAGSGSFLGGMMGGPVGLFVGGALGGLVAYAMSENFKPVSQIIRNELTVAERERLKERILGALAEFQATDLVVILPLLAGNQLNCYGGLRLDRDGMGDQTPTPESEEFPGRLLHQAALWDNVELLEDLLQEEVHLIDCLDSWGRAPIHAAAITADSRCLPMLLNAGANVNATSGPRCDHKTALHLSAEHGHISNIRVLLDAGASFIAKDRNGLTPLDLAERGEHDACVELLKEAAVPKSGAERAFDACVYFVDEVVEPWKIPDTREQIRSQKHRALREAVSATDESAVQLLLESVGPERELIVNMAPGGANTLLFLAAQSGSERIVRLLLAAGADGRAHAVTRYSPLYTAVHNGHTKVATVLLEHFPELVQQVTVERWLPFHAACINGHCAVVQLLIGYPYSEHLLSSYRDPSGELEWRLPFDPNAQDVAGQTALYVGCLLGNPQLVAILLGWRVRCIRHKPSVTATPVLEGMEVTSSGAPALPVNPLSPTSRKIASGLQAIMSRLSLSSRSDSNGGIEEGATNDYELRCPLDLNILCGAARETALLAAVRGGFLDVMTLLLENGADPNVIARAVEDQNDPKSSDEIYGFSNVPLAEATRQKSLPMVELLLKYGARDDQSIALGIAIQNGDEPIICRLLAIKAHPDPDYKINKRAFQEVPTVGAAYGEAHRSTTGSNFTYSALYPSTATMINWHNNNCRLGLIRMAWLSEAVLRCNRKLVTHPKAYQLALAALTRIDISHNTLTTLPEELFRLGSLRQLNAAQNKIERIPVLGEVEEEDREQQDPQGGVSWLRRRSSSGISHCSQSATAPLCPVLEELYLQDNRLEDVPALLFRLPNLTILDVSNNKLQQLPFQMWKAPKLKELNVAFNFLKDLPSLPVAADVAVGVDCARSTELPSPLGGGYFSSDSTVAPVGHAYGSGSGSSTSCADDGLEALVRNRHVTSLELVRHHVWSRSLEVTEQELRLSDARHDSALSQLSSLNLANNLFTSIPLALPCLAVNLTRLNLSYNSLRSMGHVTSYPASLKQLDLGHNEISCWPSLPRIAVSDPHLMCYNPQEAKRTPSTTNVNNNGSECSAGSAVASGNNSGVLSRGTSMQDPLAGGPADLALPTVVKASTSSNSITSLRTAVLKSVCCHRRHLRLESLRTLVLADNSLTRIQLSTDDVHTLGESDDAEWSVVGMAKSRLIFPNLSMLDISNNCLKEIPSTIHELANLSVLNLSGNMDITELPPHMGLLSRLWNLNTRGCSLQDPLRSMIESKKYKTMDIIGYLKSVYEDARPYARMKLMVVGVQGIGKTSLLEHLRNEGPSRSKKPVDHWAKRMGHRNINQKTSRGINMSTVGVDIGDWVCEKKVRGVSAHGPVVFRTWDFGGQREYYATHQYFLSRRSLYLVLWRIIDGRRGLAEVLQWLGNIQARAPNSPVLIVGTHYDAVGETLPARKAEELQQIIRDRFIAVSDAEKIGLPRVLDSIEVSCRTGHNIKLLAGLIYDTAFALRPPGCKEPLLYQRVPASYLALEDVIGSVVAGLRQTGADPVLDADRYRQLVTHELQQRGLKGFRDWSELNQATMFLHDNGVLLHYDDATLRDLYFLDPQYIVSLLNKFEVALSWDARTLLIPSLLPTEEDSYSEHRMVTVKIANRSKGWVSRARHITPGAGLPAPYAYELPASGIHYSPTPAGVTVGPECSSTSAAPTMPAHSAEAVTVQTIHRPDRSIYRLLLMSYFPSGFWSRLITRVLADGQVVEAIRGLYALPHELDGLEAGAELSAYWAVWQTGLALHYGPGTVVFRMREIAVTCPGSPFRNPMNRFKLKQDGVWCDIDLTASSILEIHFPYGALRVRPSATGGGGGTAAASTSANARSDESYELEPSVQCLTQLLALTVDHIDLLLEDWYPTLGTRFVHTSEGRFLVTRLVPCPRCLRECEERHVPNLPSQVKASTTTSNSSNNNNGGSSGSSSGGQTYRHRMELGGSGEHIGSGGLNELPGILQDRKSQDSLGMSDCDSGVGQETADSSSETSIDGYPPLLSSTMGTGIAAMTAAPLVEPSQESPSYSWMVEECILAAYDRKAVSCPLHGDIKLSHITPDVNFLDLPGHYLIRSDEINRGPLLGRGAFGFVFKATCRKRPLSGRSGSASPSATGTTTPLNVAMKMLQPVAPGPRARPSAVIAYKAALGKWERDPLQHACKAYCTARQELAVLLTLRHPHIVPLVGVCTQPLALVLDLAPKGALDAVLRHYRRSGARIGPYCFQSLVLQAAKAMEYLHRRRVIYRDLKAENILVWDFPEPHAEDHPGNRVHIKVADYGISRITLPSGSKGFGGTEGFMAPEIMRHNGEEEYTEKVDCFSFGMYLYELISLRQPFEGHEAVKECILEGGRPMLTERETHFPSYCLDLMVLCWDQQPKLRPSASQIVSIATAPEFTHLLDVCSLSHGGSVMDGIACMIASTEAEVEVPLGAGGARISTVSGYELWLPCSNSRIDILDGSLRGWQQYHRILCPQVKGSSSGVAAGSGEMATGSSSSPSVSGQPSQPTNTSYQPKTIKLTTACGVEGAVWIGDAEGNIYAFGAADCAHLFSYALEPTQPSPVVALVYLARFQRVAAGLENGRLFLLHSTLVPSTCSAAEGSFVLSELGSGERLCSVTALWLSEDECELWCGEQDDAISIFSLRNSHVSGQHHLRHFSAPVPVRGLSVALLQAAPDDHVFSYLAPSYILYQWRSSSKTVEHKLDCSKLVPCSESLKSIAIDERLSPGRCQISALAVLGRELYIGTTWGCIIVAERATLRPTTVFRPYEEDVRCIIPIRGGLSVAAGGGGQPPLVVTVGRGYRSLIERYTDGHGPSNVSRTTLHASTPTSQQQQQQQSDGKRLKEALLRDRSNHMHALIWTAEHWAPI</sequence>
<feature type="compositionally biased region" description="Low complexity" evidence="10">
    <location>
        <begin position="3366"/>
        <end position="3390"/>
    </location>
</feature>
<feature type="region of interest" description="Disordered" evidence="10">
    <location>
        <begin position="663"/>
        <end position="683"/>
    </location>
</feature>
<dbReference type="FunFam" id="1.10.510.10:FF:000749">
    <property type="entry name" value="Leucine-rich repeat kinase, isoform C"/>
    <property type="match status" value="1"/>
</dbReference>
<dbReference type="GO" id="GO:0098943">
    <property type="term" value="P:neurotransmitter receptor transport, postsynaptic endosome to lysosome"/>
    <property type="evidence" value="ECO:0007669"/>
    <property type="project" value="TreeGrafter"/>
</dbReference>
<dbReference type="InterPro" id="IPR011009">
    <property type="entry name" value="Kinase-like_dom_sf"/>
</dbReference>
<keyword evidence="6" id="KW-0677">Repeat</keyword>
<evidence type="ECO:0000256" key="10">
    <source>
        <dbReference type="SAM" id="MobiDB-lite"/>
    </source>
</evidence>
<dbReference type="Gene3D" id="3.30.70.1390">
    <property type="entry name" value="ROC domain from the Parkinson's disease-associated leucine-rich repeat kinase 2"/>
    <property type="match status" value="1"/>
</dbReference>
<dbReference type="PROSITE" id="PS51424">
    <property type="entry name" value="ROC"/>
    <property type="match status" value="1"/>
</dbReference>
<evidence type="ECO:0000256" key="2">
    <source>
        <dbReference type="ARBA" id="ARBA00004308"/>
    </source>
</evidence>
<dbReference type="SUPFAM" id="SSF48371">
    <property type="entry name" value="ARM repeat"/>
    <property type="match status" value="1"/>
</dbReference>
<dbReference type="GO" id="GO:1904115">
    <property type="term" value="C:axon cytoplasm"/>
    <property type="evidence" value="ECO:0007669"/>
    <property type="project" value="GOC"/>
</dbReference>
<dbReference type="GO" id="GO:0010008">
    <property type="term" value="C:endosome membrane"/>
    <property type="evidence" value="ECO:0007669"/>
    <property type="project" value="TreeGrafter"/>
</dbReference>
<dbReference type="InterPro" id="IPR032675">
    <property type="entry name" value="LRR_dom_sf"/>
</dbReference>
<dbReference type="GO" id="GO:0004672">
    <property type="term" value="F:protein kinase activity"/>
    <property type="evidence" value="ECO:0007669"/>
    <property type="project" value="InterPro"/>
</dbReference>